<evidence type="ECO:0000259" key="14">
    <source>
        <dbReference type="Pfam" id="PF11597"/>
    </source>
</evidence>
<comment type="subunit">
    <text evidence="11">Component of the SRB8-11 complex, which itself associates with the Mediator complex.</text>
</comment>
<feature type="region of interest" description="Disordered" evidence="12">
    <location>
        <begin position="734"/>
        <end position="766"/>
    </location>
</feature>
<dbReference type="STRING" id="104259.A0A0F7VI10"/>
<keyword evidence="5 11" id="KW-0805">Transcription regulation</keyword>
<proteinExistence type="inferred from homology"/>
<dbReference type="Pfam" id="PF11597">
    <property type="entry name" value="Med13_N"/>
    <property type="match status" value="1"/>
</dbReference>
<name>A0A0F7VI10_PENBI</name>
<evidence type="ECO:0000256" key="6">
    <source>
        <dbReference type="ARBA" id="ARBA00023159"/>
    </source>
</evidence>
<accession>A0A0F7VI10</accession>
<dbReference type="InterPro" id="IPR009401">
    <property type="entry name" value="Med13_C"/>
</dbReference>
<evidence type="ECO:0000256" key="3">
    <source>
        <dbReference type="ARBA" id="ARBA00019618"/>
    </source>
</evidence>
<evidence type="ECO:0000313" key="17">
    <source>
        <dbReference type="Proteomes" id="UP000042958"/>
    </source>
</evidence>
<dbReference type="PANTHER" id="PTHR48249:SF3">
    <property type="entry name" value="MEDIATOR OF RNA POLYMERASE II TRANSCRIPTION SUBUNIT 13"/>
    <property type="match status" value="1"/>
</dbReference>
<dbReference type="InterPro" id="IPR021643">
    <property type="entry name" value="Mediator_Med13_N"/>
</dbReference>
<feature type="domain" description="Mediator complex subunit Med13 N-terminal" evidence="14">
    <location>
        <begin position="1"/>
        <end position="370"/>
    </location>
</feature>
<feature type="domain" description="Mediator complex subunit Med13 C-terminal" evidence="13">
    <location>
        <begin position="1143"/>
        <end position="1453"/>
    </location>
</feature>
<dbReference type="GO" id="GO:0045944">
    <property type="term" value="P:positive regulation of transcription by RNA polymerase II"/>
    <property type="evidence" value="ECO:0007669"/>
    <property type="project" value="TreeGrafter"/>
</dbReference>
<dbReference type="InterPro" id="IPR051139">
    <property type="entry name" value="Mediator_complx_sub13"/>
</dbReference>
<dbReference type="GO" id="GO:0016592">
    <property type="term" value="C:mediator complex"/>
    <property type="evidence" value="ECO:0007669"/>
    <property type="project" value="InterPro"/>
</dbReference>
<dbReference type="Pfam" id="PF06333">
    <property type="entry name" value="Med13_C"/>
    <property type="match status" value="1"/>
</dbReference>
<evidence type="ECO:0000259" key="15">
    <source>
        <dbReference type="Pfam" id="PF18296"/>
    </source>
</evidence>
<feature type="compositionally biased region" description="Acidic residues" evidence="12">
    <location>
        <begin position="540"/>
        <end position="550"/>
    </location>
</feature>
<dbReference type="PANTHER" id="PTHR48249">
    <property type="entry name" value="MEDIATOR OF RNA POLYMERASE II TRANSCRIPTION SUBUNIT 13"/>
    <property type="match status" value="1"/>
</dbReference>
<evidence type="ECO:0000256" key="9">
    <source>
        <dbReference type="ARBA" id="ARBA00025661"/>
    </source>
</evidence>
<evidence type="ECO:0000313" key="16">
    <source>
        <dbReference type="EMBL" id="CEO60823.1"/>
    </source>
</evidence>
<organism evidence="16 17">
    <name type="scientific">Penicillium brasilianum</name>
    <dbReference type="NCBI Taxonomy" id="104259"/>
    <lineage>
        <taxon>Eukaryota</taxon>
        <taxon>Fungi</taxon>
        <taxon>Dikarya</taxon>
        <taxon>Ascomycota</taxon>
        <taxon>Pezizomycotina</taxon>
        <taxon>Eurotiomycetes</taxon>
        <taxon>Eurotiomycetidae</taxon>
        <taxon>Eurotiales</taxon>
        <taxon>Aspergillaceae</taxon>
        <taxon>Penicillium</taxon>
    </lineage>
</organism>
<dbReference type="InterPro" id="IPR041285">
    <property type="entry name" value="MID_MedPIWI"/>
</dbReference>
<feature type="compositionally biased region" description="Basic and acidic residues" evidence="12">
    <location>
        <begin position="650"/>
        <end position="660"/>
    </location>
</feature>
<evidence type="ECO:0000256" key="8">
    <source>
        <dbReference type="ARBA" id="ARBA00023242"/>
    </source>
</evidence>
<dbReference type="OrthoDB" id="103819at2759"/>
<comment type="similarity">
    <text evidence="2 11">Belongs to the Mediator complex subunit 13 family.</text>
</comment>
<evidence type="ECO:0000256" key="4">
    <source>
        <dbReference type="ARBA" id="ARBA00022491"/>
    </source>
</evidence>
<feature type="compositionally biased region" description="Polar residues" evidence="12">
    <location>
        <begin position="1317"/>
        <end position="1329"/>
    </location>
</feature>
<feature type="compositionally biased region" description="Acidic residues" evidence="12">
    <location>
        <begin position="749"/>
        <end position="759"/>
    </location>
</feature>
<keyword evidence="8 11" id="KW-0539">Nucleus</keyword>
<evidence type="ECO:0000256" key="2">
    <source>
        <dbReference type="ARBA" id="ARBA00009354"/>
    </source>
</evidence>
<sequence length="1464" mass="160638">MDFPGGATTNIHLIDGFSTIYWRIYTEESGITSHPQEGPANGYTILKHLGRLKHLEAQLRNIGCLASCPRRLGLWVFSPTPTFESLGPVYITDGDVETTKIFVDTTTLKVSASGSIACQELIKGLSSEGQNQQGSQPTPSQRPQQAQTSARRSDGYSSSVAVYSAFISAVTGALSLHLVRTHGALPIGSRTLFTAVDKTGYENPRIDNESLFSSPSLTSLNVQLNAPGTLTISTQTIVQAGITRLCSPRDDISDLFRVQPGTDLWLCPNGAIARLVTANIESQTVPSPGFTTSGDTLAKRRQWKLDVVQWLTNFGLHIDSIDEEPWVEVEVWEPFFARLAGEAWRQNDEPQSALPLKRMLWPARFCFRRTGLSIRSSWPDSSLEEPLEFAERWSSDAGSIKAAPCPQNIPAFEEPQQKDEGLSPTRVDHGESLESLSRMAQYPDLQNTNLVYPTPPEGATANGVHIATQHDPYLGDHDLLSPAVAYETKPIPDSEPSPKVDIGTGHYDASDDDDLFGEMNEKDFGSKGITDADFSFFDDPNMDDMADEMPVDQSQETPQEPVGAIPPEEEADQAHEPTAVIALHEAPKVETVPKPEEPSVPMEDDPEQSDEPMESEGPSEEPPQRPPSQTISPPLSPVEIKKILFSGSRTGDRENFEENHTQQGHYKPVTFERKLGAWDQKYGTMGKFFFSADSATKSSANDLNKIPTVGLPHRARTSISGRYKPVGKAILQTVEDGCERDSSDSTEGSSDEDEVSDDLPYEHGSTGVALPQLKRKRIPSESDIQSAASPAISSVVPDSAAGVKAENTTFLGNFLANFSDWTFTGYFSALQIQQLPVLLRREEQIPIAQLLVDQITQSSLDHSLGGNIGLFTLESEATSFTETFDDVTFLGNIQKLDLKTYTSLQEDTTETSSQSQQPTKDLSKSWISKLSAPHLRVRRGKGYLETLPPAMSFWETFGLEPAHGSKDVSAYCIHPQSATQAADVFLDRFGLSYESCNFGTHSRGDKSTGFDNGLKSWDSESPGYTSMMQALLGLCEELAAELSQSTAPNANNSVVYIINPFPHAAALADICAAFWNLFQQLVADADRRQAKQVNEVVLQIIPMEFVMSRVSMVVPTQTEYVNLAFEVYSRCRPKDAESNPLSCAPAILLAENLPKTLNFRLAPDKVSPLQDGRSLHIAYSKSCDQRWVSAAWSDGTGSLQMSMSYCLRYRNRGSSRSISEVRNEIWATTKHIMDKFQARWKVVLVSTDPMDPDEIDAWANLADQQNKMRPASLELTIVAVHTIPDLTLNTPASPMSMGVLNPHFSSTPVSTPNPNTNIASPDQTGNAPTPSAVYNAPTPTEPSLEPDSEVVLTDICDDSWAVILSHRLNASPHVTELRPALASGYLLRRKGPTDSDGVFSMTVNLLYSLRPAISHESVLGDTLAMYRDMSSLARAWGMRSVQGNTLPWHIATALRAQELLSYVF</sequence>
<evidence type="ECO:0000256" key="10">
    <source>
        <dbReference type="ARBA" id="ARBA00032008"/>
    </source>
</evidence>
<feature type="compositionally biased region" description="Acidic residues" evidence="12">
    <location>
        <begin position="602"/>
        <end position="619"/>
    </location>
</feature>
<evidence type="ECO:0000256" key="5">
    <source>
        <dbReference type="ARBA" id="ARBA00023015"/>
    </source>
</evidence>
<feature type="compositionally biased region" description="Basic and acidic residues" evidence="12">
    <location>
        <begin position="585"/>
        <end position="597"/>
    </location>
</feature>
<keyword evidence="6 11" id="KW-0010">Activator</keyword>
<reference evidence="17" key="1">
    <citation type="journal article" date="2015" name="Genome Announc.">
        <title>Draft genome sequence of the fungus Penicillium brasilianum MG11.</title>
        <authorList>
            <person name="Horn F."/>
            <person name="Linde J."/>
            <person name="Mattern D.J."/>
            <person name="Walther G."/>
            <person name="Guthke R."/>
            <person name="Brakhage A.A."/>
            <person name="Valiante V."/>
        </authorList>
    </citation>
    <scope>NUCLEOTIDE SEQUENCE [LARGE SCALE GENOMIC DNA]</scope>
    <source>
        <strain evidence="17">MG11</strain>
    </source>
</reference>
<evidence type="ECO:0000256" key="11">
    <source>
        <dbReference type="RuleBase" id="RU364134"/>
    </source>
</evidence>
<keyword evidence="7 11" id="KW-0804">Transcription</keyword>
<comment type="subcellular location">
    <subcellularLocation>
        <location evidence="1 11">Nucleus</location>
    </subcellularLocation>
</comment>
<dbReference type="Pfam" id="PF18296">
    <property type="entry name" value="MID_MedPIWI"/>
    <property type="match status" value="1"/>
</dbReference>
<dbReference type="Proteomes" id="UP000042958">
    <property type="component" value="Unassembled WGS sequence"/>
</dbReference>
<evidence type="ECO:0000256" key="12">
    <source>
        <dbReference type="SAM" id="MobiDB-lite"/>
    </source>
</evidence>
<evidence type="ECO:0000256" key="7">
    <source>
        <dbReference type="ARBA" id="ARBA00023163"/>
    </source>
</evidence>
<feature type="region of interest" description="Disordered" evidence="12">
    <location>
        <begin position="1317"/>
        <end position="1347"/>
    </location>
</feature>
<dbReference type="EMBL" id="CDHK01000004">
    <property type="protein sequence ID" value="CEO60823.1"/>
    <property type="molecule type" value="Genomic_DNA"/>
</dbReference>
<protein>
    <recommendedName>
        <fullName evidence="3 11">Mediator of RNA polymerase II transcription subunit 13</fullName>
    </recommendedName>
    <alternativeName>
        <fullName evidence="10 11">Mediator complex subunit 13</fullName>
    </alternativeName>
</protein>
<evidence type="ECO:0000256" key="1">
    <source>
        <dbReference type="ARBA" id="ARBA00004123"/>
    </source>
</evidence>
<feature type="domain" description="MID" evidence="15">
    <location>
        <begin position="966"/>
        <end position="1133"/>
    </location>
</feature>
<feature type="region of interest" description="Disordered" evidence="12">
    <location>
        <begin position="538"/>
        <end position="665"/>
    </location>
</feature>
<evidence type="ECO:0000259" key="13">
    <source>
        <dbReference type="Pfam" id="PF06333"/>
    </source>
</evidence>
<feature type="region of interest" description="Disordered" evidence="12">
    <location>
        <begin position="127"/>
        <end position="153"/>
    </location>
</feature>
<comment type="function">
    <text evidence="9 11">Component of the SRB8-11 complex. The SRB8-11 complex is a regulatory module of the Mediator complex which is itself involved in regulation of basal and activated RNA polymerase II-dependent transcription. The SRB8-11 complex may be involved in the transcriptional repression of a subset of genes regulated by Mediator. It may inhibit the association of the Mediator complex with RNA polymerase II to form the holoenzyme complex.</text>
</comment>
<gene>
    <name evidence="16" type="ORF">PMG11_05339</name>
</gene>
<keyword evidence="17" id="KW-1185">Reference proteome</keyword>
<dbReference type="GO" id="GO:0003713">
    <property type="term" value="F:transcription coactivator activity"/>
    <property type="evidence" value="ECO:0007669"/>
    <property type="project" value="TreeGrafter"/>
</dbReference>
<keyword evidence="4 11" id="KW-0678">Repressor</keyword>